<dbReference type="Pfam" id="PF21623">
    <property type="entry name" value="HK_sensor_dom_bact"/>
    <property type="match status" value="1"/>
</dbReference>
<dbReference type="SMART" id="SM00267">
    <property type="entry name" value="GGDEF"/>
    <property type="match status" value="1"/>
</dbReference>
<dbReference type="Pfam" id="PF00990">
    <property type="entry name" value="GGDEF"/>
    <property type="match status" value="1"/>
</dbReference>
<dbReference type="Pfam" id="PF00672">
    <property type="entry name" value="HAMP"/>
    <property type="match status" value="1"/>
</dbReference>
<dbReference type="PROSITE" id="PS50887">
    <property type="entry name" value="GGDEF"/>
    <property type="match status" value="1"/>
</dbReference>
<dbReference type="Gene3D" id="3.30.70.270">
    <property type="match status" value="1"/>
</dbReference>
<feature type="domain" description="HAMP" evidence="1">
    <location>
        <begin position="339"/>
        <end position="393"/>
    </location>
</feature>
<protein>
    <recommendedName>
        <fullName evidence="5">GGDEF domain-containing protein</fullName>
    </recommendedName>
</protein>
<dbReference type="EMBL" id="BMDY01000018">
    <property type="protein sequence ID" value="GGB13644.1"/>
    <property type="molecule type" value="Genomic_DNA"/>
</dbReference>
<evidence type="ECO:0000313" key="4">
    <source>
        <dbReference type="Proteomes" id="UP000651977"/>
    </source>
</evidence>
<dbReference type="InterPro" id="IPR043128">
    <property type="entry name" value="Rev_trsase/Diguanyl_cyclase"/>
</dbReference>
<organism evidence="3 4">
    <name type="scientific">Agarivorans gilvus</name>
    <dbReference type="NCBI Taxonomy" id="680279"/>
    <lineage>
        <taxon>Bacteria</taxon>
        <taxon>Pseudomonadati</taxon>
        <taxon>Pseudomonadota</taxon>
        <taxon>Gammaproteobacteria</taxon>
        <taxon>Alteromonadales</taxon>
        <taxon>Alteromonadaceae</taxon>
        <taxon>Agarivorans</taxon>
    </lineage>
</organism>
<dbReference type="InterPro" id="IPR000160">
    <property type="entry name" value="GGDEF_dom"/>
</dbReference>
<feature type="domain" description="GGDEF" evidence="2">
    <location>
        <begin position="436"/>
        <end position="569"/>
    </location>
</feature>
<gene>
    <name evidence="3" type="ORF">GCM10007414_28800</name>
</gene>
<dbReference type="Gene3D" id="3.30.450.20">
    <property type="entry name" value="PAS domain"/>
    <property type="match status" value="1"/>
</dbReference>
<reference evidence="4" key="1">
    <citation type="journal article" date="2019" name="Int. J. Syst. Evol. Microbiol.">
        <title>The Global Catalogue of Microorganisms (GCM) 10K type strain sequencing project: providing services to taxonomists for standard genome sequencing and annotation.</title>
        <authorList>
            <consortium name="The Broad Institute Genomics Platform"/>
            <consortium name="The Broad Institute Genome Sequencing Center for Infectious Disease"/>
            <person name="Wu L."/>
            <person name="Ma J."/>
        </authorList>
    </citation>
    <scope>NUCLEOTIDE SEQUENCE [LARGE SCALE GENOMIC DNA]</scope>
    <source>
        <strain evidence="4">CGMCC 1.10131</strain>
    </source>
</reference>
<dbReference type="InterPro" id="IPR052163">
    <property type="entry name" value="DGC-Regulatory_Protein"/>
</dbReference>
<sequence>MMKSIALKYGMWFALFGVIASVVTATVSYHQSRGLLAKSAERELATTTQLLSRKFTNDIAAIAKDVAFLSQIPAAKTVFSADNSPLAAQHMADIFKQKLRLNQSYFQLRLIGAANYGREVVRVERSGAGLREVEPSELEEKSHYPYVFRSLRLPPNGSYISEVDVHSEQGVKLGQHQPTLKIAAPVYVDDLAVGVVVVNLGLASLFSQLQADLPEGVEIYLANQQGDYLLHPDPEKQFGFHFGHRYLIQQDFPKLAGLFDDLRPRSYVLEASSEVGHQRAVSFIPVFYGPEQQSKMAVLGLASPLPSLRHIIDSLAGSMIKVSLGLSLAGLLTSLLFAKFLSQPIRNMVLAVKSFSSEQASNTHLLPRHRNDELGLLARSFEAMSLQINRQISELKRNEANLSYMANHDSLTGLPTRALFMEQLRKLIAKAAAQKTKLAVVFIDLDNFKQVNDSLGHEAGDRLLQEVSKVLHETIRVGDLLARFAGDEFLLALEDIGETQQADEVVNAVLRRLAKEVNLGLHIQPVYASVGISLYPDDGVEAQELIRKADHAMYKAKSNGRNQFSYYQLPSSSSLA</sequence>
<dbReference type="InterPro" id="IPR029787">
    <property type="entry name" value="Nucleotide_cyclase"/>
</dbReference>
<dbReference type="Gene3D" id="6.10.340.10">
    <property type="match status" value="1"/>
</dbReference>
<name>A0ABQ1I3S8_9ALTE</name>
<dbReference type="NCBIfam" id="TIGR00254">
    <property type="entry name" value="GGDEF"/>
    <property type="match status" value="1"/>
</dbReference>
<dbReference type="SUPFAM" id="SSF103190">
    <property type="entry name" value="Sensory domain-like"/>
    <property type="match status" value="2"/>
</dbReference>
<evidence type="ECO:0000259" key="2">
    <source>
        <dbReference type="PROSITE" id="PS50887"/>
    </source>
</evidence>
<evidence type="ECO:0008006" key="5">
    <source>
        <dbReference type="Google" id="ProtNLM"/>
    </source>
</evidence>
<evidence type="ECO:0000259" key="1">
    <source>
        <dbReference type="PROSITE" id="PS50885"/>
    </source>
</evidence>
<dbReference type="CDD" id="cd06225">
    <property type="entry name" value="HAMP"/>
    <property type="match status" value="1"/>
</dbReference>
<proteinExistence type="predicted"/>
<comment type="caution">
    <text evidence="3">The sequence shown here is derived from an EMBL/GenBank/DDBJ whole genome shotgun (WGS) entry which is preliminary data.</text>
</comment>
<dbReference type="Proteomes" id="UP000651977">
    <property type="component" value="Unassembled WGS sequence"/>
</dbReference>
<dbReference type="InterPro" id="IPR048760">
    <property type="entry name" value="VP0354-like_sensor_dom"/>
</dbReference>
<keyword evidence="4" id="KW-1185">Reference proteome</keyword>
<dbReference type="PROSITE" id="PS50885">
    <property type="entry name" value="HAMP"/>
    <property type="match status" value="1"/>
</dbReference>
<dbReference type="InterPro" id="IPR003660">
    <property type="entry name" value="HAMP_dom"/>
</dbReference>
<dbReference type="SMART" id="SM00304">
    <property type="entry name" value="HAMP"/>
    <property type="match status" value="1"/>
</dbReference>
<evidence type="ECO:0000313" key="3">
    <source>
        <dbReference type="EMBL" id="GGB13644.1"/>
    </source>
</evidence>
<dbReference type="SUPFAM" id="SSF55073">
    <property type="entry name" value="Nucleotide cyclase"/>
    <property type="match status" value="1"/>
</dbReference>
<dbReference type="PANTHER" id="PTHR46663:SF2">
    <property type="entry name" value="GGDEF DOMAIN-CONTAINING PROTEIN"/>
    <property type="match status" value="1"/>
</dbReference>
<dbReference type="PANTHER" id="PTHR46663">
    <property type="entry name" value="DIGUANYLATE CYCLASE DGCT-RELATED"/>
    <property type="match status" value="1"/>
</dbReference>
<accession>A0ABQ1I3S8</accession>
<dbReference type="CDD" id="cd01949">
    <property type="entry name" value="GGDEF"/>
    <property type="match status" value="1"/>
</dbReference>
<dbReference type="InterPro" id="IPR029151">
    <property type="entry name" value="Sensor-like_sf"/>
</dbReference>